<organism evidence="1 2">
    <name type="scientific">Quercus suber</name>
    <name type="common">Cork oak</name>
    <dbReference type="NCBI Taxonomy" id="58331"/>
    <lineage>
        <taxon>Eukaryota</taxon>
        <taxon>Viridiplantae</taxon>
        <taxon>Streptophyta</taxon>
        <taxon>Embryophyta</taxon>
        <taxon>Tracheophyta</taxon>
        <taxon>Spermatophyta</taxon>
        <taxon>Magnoliopsida</taxon>
        <taxon>eudicotyledons</taxon>
        <taxon>Gunneridae</taxon>
        <taxon>Pentapetalae</taxon>
        <taxon>rosids</taxon>
        <taxon>fabids</taxon>
        <taxon>Fagales</taxon>
        <taxon>Fagaceae</taxon>
        <taxon>Quercus</taxon>
    </lineage>
</organism>
<evidence type="ECO:0000313" key="1">
    <source>
        <dbReference type="EMBL" id="KAK7844581.1"/>
    </source>
</evidence>
<accession>A0AAW0L2P7</accession>
<keyword evidence="2" id="KW-1185">Reference proteome</keyword>
<proteinExistence type="predicted"/>
<evidence type="ECO:0000313" key="2">
    <source>
        <dbReference type="Proteomes" id="UP000237347"/>
    </source>
</evidence>
<comment type="caution">
    <text evidence="1">The sequence shown here is derived from an EMBL/GenBank/DDBJ whole genome shotgun (WGS) entry which is preliminary data.</text>
</comment>
<gene>
    <name evidence="1" type="primary">SCPL7_0</name>
    <name evidence="1" type="ORF">CFP56_010713</name>
</gene>
<dbReference type="GO" id="GO:0004180">
    <property type="term" value="F:carboxypeptidase activity"/>
    <property type="evidence" value="ECO:0007669"/>
    <property type="project" value="UniProtKB-KW"/>
</dbReference>
<sequence>MAAYQLCVKSIFMDEGAGFSYSRTLPGSQTGDTKFSDSINEFLRKVRVLKDCNGEYVDVDSSNIQCANDLQAISNITILFIKCTEGIQQTLVTTPKCPSSFRGLLIRRPGDPNPSRCSNYNNYGQITLLSRKHFMSEGFTRGFSNHLTYATGGGHTAPDDMPKECYNMFKRWISHEPL</sequence>
<reference evidence="1 2" key="1">
    <citation type="journal article" date="2018" name="Sci. Data">
        <title>The draft genome sequence of cork oak.</title>
        <authorList>
            <person name="Ramos A.M."/>
            <person name="Usie A."/>
            <person name="Barbosa P."/>
            <person name="Barros P.M."/>
            <person name="Capote T."/>
            <person name="Chaves I."/>
            <person name="Simoes F."/>
            <person name="Abreu I."/>
            <person name="Carrasquinho I."/>
            <person name="Faro C."/>
            <person name="Guimaraes J.B."/>
            <person name="Mendonca D."/>
            <person name="Nobrega F."/>
            <person name="Rodrigues L."/>
            <person name="Saibo N.J.M."/>
            <person name="Varela M.C."/>
            <person name="Egas C."/>
            <person name="Matos J."/>
            <person name="Miguel C.M."/>
            <person name="Oliveira M.M."/>
            <person name="Ricardo C.P."/>
            <person name="Goncalves S."/>
        </authorList>
    </citation>
    <scope>NUCLEOTIDE SEQUENCE [LARGE SCALE GENOMIC DNA]</scope>
    <source>
        <strain evidence="2">cv. HL8</strain>
    </source>
</reference>
<dbReference type="Gene3D" id="3.40.50.12670">
    <property type="match status" value="1"/>
</dbReference>
<dbReference type="AlphaFoldDB" id="A0AAW0L2P7"/>
<name>A0AAW0L2P7_QUESU</name>
<dbReference type="EMBL" id="PKMF04000183">
    <property type="protein sequence ID" value="KAK7844581.1"/>
    <property type="molecule type" value="Genomic_DNA"/>
</dbReference>
<dbReference type="Proteomes" id="UP000237347">
    <property type="component" value="Unassembled WGS sequence"/>
</dbReference>
<protein>
    <submittedName>
        <fullName evidence="1">Serine carboxypeptidase-like 7</fullName>
    </submittedName>
</protein>